<feature type="region of interest" description="Disordered" evidence="1">
    <location>
        <begin position="94"/>
        <end position="129"/>
    </location>
</feature>
<feature type="compositionally biased region" description="Basic and acidic residues" evidence="1">
    <location>
        <begin position="94"/>
        <end position="108"/>
    </location>
</feature>
<protein>
    <submittedName>
        <fullName evidence="3">Uncharacterized protein</fullName>
    </submittedName>
</protein>
<gene>
    <name evidence="3" type="ORF">E2C01_062520</name>
</gene>
<comment type="caution">
    <text evidence="3">The sequence shown here is derived from an EMBL/GenBank/DDBJ whole genome shotgun (WGS) entry which is preliminary data.</text>
</comment>
<proteinExistence type="predicted"/>
<dbReference type="EMBL" id="VSRR010027652">
    <property type="protein sequence ID" value="MPC68320.1"/>
    <property type="molecule type" value="Genomic_DNA"/>
</dbReference>
<feature type="compositionally biased region" description="Basic and acidic residues" evidence="1">
    <location>
        <begin position="118"/>
        <end position="129"/>
    </location>
</feature>
<keyword evidence="2" id="KW-1133">Transmembrane helix</keyword>
<reference evidence="3 4" key="1">
    <citation type="submission" date="2019-05" db="EMBL/GenBank/DDBJ databases">
        <title>Another draft genome of Portunus trituberculatus and its Hox gene families provides insights of decapod evolution.</title>
        <authorList>
            <person name="Jeong J.-H."/>
            <person name="Song I."/>
            <person name="Kim S."/>
            <person name="Choi T."/>
            <person name="Kim D."/>
            <person name="Ryu S."/>
            <person name="Kim W."/>
        </authorList>
    </citation>
    <scope>NUCLEOTIDE SEQUENCE [LARGE SCALE GENOMIC DNA]</scope>
    <source>
        <tissue evidence="3">Muscle</tissue>
    </source>
</reference>
<evidence type="ECO:0000313" key="3">
    <source>
        <dbReference type="EMBL" id="MPC68320.1"/>
    </source>
</evidence>
<dbReference type="Proteomes" id="UP000324222">
    <property type="component" value="Unassembled WGS sequence"/>
</dbReference>
<evidence type="ECO:0000256" key="1">
    <source>
        <dbReference type="SAM" id="MobiDB-lite"/>
    </source>
</evidence>
<feature type="transmembrane region" description="Helical" evidence="2">
    <location>
        <begin position="56"/>
        <end position="83"/>
    </location>
</feature>
<keyword evidence="2" id="KW-0472">Membrane</keyword>
<evidence type="ECO:0000256" key="2">
    <source>
        <dbReference type="SAM" id="Phobius"/>
    </source>
</evidence>
<keyword evidence="2" id="KW-0812">Transmembrane</keyword>
<name>A0A5B7H835_PORTR</name>
<sequence>MAASEGCSEGKGEKEGKSFRGGVVIVRLGSPRPELQETPPMTLSFHYSKLEDSRTAAMVVVVMAVPVVVAVVVAAVTMVVVVVEMSHLQIRRGLEVTEAEGRGKARRGEARRRRKDKTRRDKTGGRGEI</sequence>
<dbReference type="AlphaFoldDB" id="A0A5B7H835"/>
<keyword evidence="4" id="KW-1185">Reference proteome</keyword>
<evidence type="ECO:0000313" key="4">
    <source>
        <dbReference type="Proteomes" id="UP000324222"/>
    </source>
</evidence>
<accession>A0A5B7H835</accession>
<organism evidence="3 4">
    <name type="scientific">Portunus trituberculatus</name>
    <name type="common">Swimming crab</name>
    <name type="synonym">Neptunus trituberculatus</name>
    <dbReference type="NCBI Taxonomy" id="210409"/>
    <lineage>
        <taxon>Eukaryota</taxon>
        <taxon>Metazoa</taxon>
        <taxon>Ecdysozoa</taxon>
        <taxon>Arthropoda</taxon>
        <taxon>Crustacea</taxon>
        <taxon>Multicrustacea</taxon>
        <taxon>Malacostraca</taxon>
        <taxon>Eumalacostraca</taxon>
        <taxon>Eucarida</taxon>
        <taxon>Decapoda</taxon>
        <taxon>Pleocyemata</taxon>
        <taxon>Brachyura</taxon>
        <taxon>Eubrachyura</taxon>
        <taxon>Portunoidea</taxon>
        <taxon>Portunidae</taxon>
        <taxon>Portuninae</taxon>
        <taxon>Portunus</taxon>
    </lineage>
</organism>